<sequence>MVAKRIGKILLGIFAAFLVLVVGYVAYMQIQYYRIDDFTKLDTENPQTEQVQKGKAYRIMTYNIGFGAYSADYSFFMDTGEMLDGTKTVGKHARALSEKAERENTEGSLNLVKSQEADFIFTQEVDEKADRSYQVNQREIFQKGLSGYGSVFANNFHSAYLFYPFLEPHGAVQAGMLTFSKYQILENTRRQFPVSDAFITKFTDLDRCFLVSRLPVDGGKELVLIQVHLSAYDKGGLIRAEQLALLNEVLAREREQGNYVIAGGDFNHDIAESIDSFPSGQKTPEWVYQLDSGDLAEGYRFAKAENAAEIPTCRGADIPYEKDLTYTVVVDGFIVSDNIEAKAENIDGGFLYSDHNPVVMEFTLL</sequence>
<keyword evidence="1" id="KW-0255">Endonuclease</keyword>
<dbReference type="Proteomes" id="UP000307720">
    <property type="component" value="Unassembled WGS sequence"/>
</dbReference>
<dbReference type="EMBL" id="SRZB01000003">
    <property type="protein sequence ID" value="TGY00092.1"/>
    <property type="molecule type" value="Genomic_DNA"/>
</dbReference>
<name>A0AC61R1Z5_9FIRM</name>
<keyword evidence="1" id="KW-0378">Hydrolase</keyword>
<evidence type="ECO:0000313" key="2">
    <source>
        <dbReference type="Proteomes" id="UP000307720"/>
    </source>
</evidence>
<comment type="caution">
    <text evidence="1">The sequence shown here is derived from an EMBL/GenBank/DDBJ whole genome shotgun (WGS) entry which is preliminary data.</text>
</comment>
<reference evidence="1" key="1">
    <citation type="submission" date="2019-04" db="EMBL/GenBank/DDBJ databases">
        <title>Microbes associate with the intestines of laboratory mice.</title>
        <authorList>
            <person name="Navarre W."/>
            <person name="Wong E."/>
            <person name="Huang K."/>
            <person name="Tropini C."/>
            <person name="Ng K."/>
            <person name="Yu B."/>
        </authorList>
    </citation>
    <scope>NUCLEOTIDE SEQUENCE</scope>
    <source>
        <strain evidence="1">NM72_1-8</strain>
    </source>
</reference>
<proteinExistence type="predicted"/>
<accession>A0AC61R1Z5</accession>
<keyword evidence="1" id="KW-0540">Nuclease</keyword>
<keyword evidence="2" id="KW-1185">Reference proteome</keyword>
<evidence type="ECO:0000313" key="1">
    <source>
        <dbReference type="EMBL" id="TGY00092.1"/>
    </source>
</evidence>
<gene>
    <name evidence="1" type="ORF">E5357_03475</name>
</gene>
<organism evidence="1 2">
    <name type="scientific">Hominisplanchenecus murintestinalis</name>
    <dbReference type="NCBI Taxonomy" id="2941517"/>
    <lineage>
        <taxon>Bacteria</taxon>
        <taxon>Bacillati</taxon>
        <taxon>Bacillota</taxon>
        <taxon>Clostridia</taxon>
        <taxon>Lachnospirales</taxon>
        <taxon>Lachnospiraceae</taxon>
        <taxon>Hominisplanchenecus</taxon>
    </lineage>
</organism>
<protein>
    <submittedName>
        <fullName evidence="1">Endonuclease</fullName>
    </submittedName>
</protein>